<evidence type="ECO:0000256" key="8">
    <source>
        <dbReference type="ARBA" id="ARBA00023235"/>
    </source>
</evidence>
<evidence type="ECO:0000256" key="7">
    <source>
        <dbReference type="ARBA" id="ARBA00023152"/>
    </source>
</evidence>
<dbReference type="PROSITE" id="PS51440">
    <property type="entry name" value="TIM_2"/>
    <property type="match status" value="1"/>
</dbReference>
<dbReference type="Pfam" id="PF00121">
    <property type="entry name" value="TIM"/>
    <property type="match status" value="1"/>
</dbReference>
<comment type="function">
    <text evidence="9">Involved in the gluconeogenesis. Catalyzes stereospecifically the conversion of dihydroxyacetone phosphate (DHAP) to D-glyceraldehyde-3-phosphate (G3P).</text>
</comment>
<gene>
    <name evidence="9 11" type="primary">tpiA</name>
    <name evidence="11" type="ORF">HMPREF9087_1517</name>
</gene>
<dbReference type="InterPro" id="IPR020861">
    <property type="entry name" value="Triosephosphate_isomerase_AS"/>
</dbReference>
<dbReference type="GO" id="GO:0046166">
    <property type="term" value="P:glyceraldehyde-3-phosphate biosynthetic process"/>
    <property type="evidence" value="ECO:0007669"/>
    <property type="project" value="TreeGrafter"/>
</dbReference>
<dbReference type="GO" id="GO:0006096">
    <property type="term" value="P:glycolytic process"/>
    <property type="evidence" value="ECO:0007669"/>
    <property type="project" value="UniProtKB-UniRule"/>
</dbReference>
<feature type="active site" description="Electrophile" evidence="9">
    <location>
        <position position="115"/>
    </location>
</feature>
<accession>F0EJ79</accession>
<keyword evidence="8 9" id="KW-0413">Isomerase</keyword>
<proteinExistence type="inferred from homology"/>
<dbReference type="GO" id="GO:0004807">
    <property type="term" value="F:triose-phosphate isomerase activity"/>
    <property type="evidence" value="ECO:0007669"/>
    <property type="project" value="UniProtKB-UniRule"/>
</dbReference>
<comment type="similarity">
    <text evidence="2 9 10">Belongs to the triosephosphate isomerase family.</text>
</comment>
<evidence type="ECO:0000256" key="4">
    <source>
        <dbReference type="ARBA" id="ARBA00019397"/>
    </source>
</evidence>
<dbReference type="EC" id="5.3.1.1" evidence="3 9"/>
<feature type="active site" description="Proton acceptor" evidence="9">
    <location>
        <position position="187"/>
    </location>
</feature>
<evidence type="ECO:0000256" key="1">
    <source>
        <dbReference type="ARBA" id="ARBA00004680"/>
    </source>
</evidence>
<evidence type="ECO:0000313" key="11">
    <source>
        <dbReference type="EMBL" id="EGC70129.1"/>
    </source>
</evidence>
<dbReference type="PANTHER" id="PTHR21139:SF42">
    <property type="entry name" value="TRIOSEPHOSPHATE ISOMERASE"/>
    <property type="match status" value="1"/>
</dbReference>
<dbReference type="AlphaFoldDB" id="F0EJ79"/>
<comment type="pathway">
    <text evidence="9 10">Carbohydrate biosynthesis; gluconeogenesis.</text>
</comment>
<dbReference type="CDD" id="cd00311">
    <property type="entry name" value="TIM"/>
    <property type="match status" value="1"/>
</dbReference>
<dbReference type="InterPro" id="IPR022896">
    <property type="entry name" value="TrioseP_Isoase_bac/euk"/>
</dbReference>
<dbReference type="GO" id="GO:0019563">
    <property type="term" value="P:glycerol catabolic process"/>
    <property type="evidence" value="ECO:0007669"/>
    <property type="project" value="TreeGrafter"/>
</dbReference>
<dbReference type="HOGENOM" id="CLU_024251_2_3_9"/>
<dbReference type="GO" id="GO:0006094">
    <property type="term" value="P:gluconeogenesis"/>
    <property type="evidence" value="ECO:0007669"/>
    <property type="project" value="UniProtKB-UniRule"/>
</dbReference>
<dbReference type="InterPro" id="IPR000652">
    <property type="entry name" value="Triosephosphate_isomerase"/>
</dbReference>
<name>F0EJ79_ENTCA</name>
<dbReference type="InterPro" id="IPR013785">
    <property type="entry name" value="Aldolase_TIM"/>
</dbReference>
<feature type="binding site" evidence="9">
    <location>
        <begin position="254"/>
        <end position="255"/>
    </location>
    <ligand>
        <name>substrate</name>
    </ligand>
</feature>
<evidence type="ECO:0000256" key="5">
    <source>
        <dbReference type="ARBA" id="ARBA00022432"/>
    </source>
</evidence>
<dbReference type="EMBL" id="AEWT01000010">
    <property type="protein sequence ID" value="EGC70129.1"/>
    <property type="molecule type" value="Genomic_DNA"/>
</dbReference>
<feature type="binding site" evidence="9">
    <location>
        <begin position="29"/>
        <end position="31"/>
    </location>
    <ligand>
        <name>substrate</name>
    </ligand>
</feature>
<dbReference type="PANTHER" id="PTHR21139">
    <property type="entry name" value="TRIOSEPHOSPHATE ISOMERASE"/>
    <property type="match status" value="1"/>
</dbReference>
<feature type="binding site" evidence="9">
    <location>
        <position position="193"/>
    </location>
    <ligand>
        <name>substrate</name>
    </ligand>
</feature>
<dbReference type="UniPathway" id="UPA00138"/>
<keyword evidence="7 9" id="KW-0324">Glycolysis</keyword>
<feature type="binding site" evidence="9">
    <location>
        <position position="233"/>
    </location>
    <ligand>
        <name>substrate</name>
    </ligand>
</feature>
<comment type="catalytic activity">
    <reaction evidence="9 10">
        <text>D-glyceraldehyde 3-phosphate = dihydroxyacetone phosphate</text>
        <dbReference type="Rhea" id="RHEA:18585"/>
        <dbReference type="ChEBI" id="CHEBI:57642"/>
        <dbReference type="ChEBI" id="CHEBI:59776"/>
        <dbReference type="EC" id="5.3.1.1"/>
    </reaction>
</comment>
<dbReference type="HAMAP" id="MF_00147_B">
    <property type="entry name" value="TIM_B"/>
    <property type="match status" value="1"/>
</dbReference>
<keyword evidence="5 9" id="KW-0312">Gluconeogenesis</keyword>
<comment type="caution">
    <text evidence="11">The sequence shown here is derived from an EMBL/GenBank/DDBJ whole genome shotgun (WGS) entry which is preliminary data.</text>
</comment>
<dbReference type="GO" id="GO:0005829">
    <property type="term" value="C:cytosol"/>
    <property type="evidence" value="ECO:0007669"/>
    <property type="project" value="TreeGrafter"/>
</dbReference>
<reference evidence="11 12" key="1">
    <citation type="submission" date="2011-01" db="EMBL/GenBank/DDBJ databases">
        <authorList>
            <person name="Muzny D."/>
            <person name="Qin X."/>
            <person name="Deng J."/>
            <person name="Jiang H."/>
            <person name="Liu Y."/>
            <person name="Qu J."/>
            <person name="Song X.-Z."/>
            <person name="Zhang L."/>
            <person name="Thornton R."/>
            <person name="Coyle M."/>
            <person name="Francisco L."/>
            <person name="Jackson L."/>
            <person name="Javaid M."/>
            <person name="Korchina V."/>
            <person name="Kovar C."/>
            <person name="Mata R."/>
            <person name="Mathew T."/>
            <person name="Ngo R."/>
            <person name="Nguyen L."/>
            <person name="Nguyen N."/>
            <person name="Okwuonu G."/>
            <person name="Ongeri F."/>
            <person name="Pham C."/>
            <person name="Simmons D."/>
            <person name="Wilczek-Boney K."/>
            <person name="Hale W."/>
            <person name="Jakkamsetti A."/>
            <person name="Pham P."/>
            <person name="Ruth R."/>
            <person name="San Lucas F."/>
            <person name="Warren J."/>
            <person name="Zhang J."/>
            <person name="Zhao Z."/>
            <person name="Zhou C."/>
            <person name="Zhu D."/>
            <person name="Lee S."/>
            <person name="Bess C."/>
            <person name="Blankenburg K."/>
            <person name="Forbes L."/>
            <person name="Fu Q."/>
            <person name="Gubbala S."/>
            <person name="Hirani K."/>
            <person name="Jayaseelan J.C."/>
            <person name="Lara F."/>
            <person name="Munidasa M."/>
            <person name="Palculict T."/>
            <person name="Patil S."/>
            <person name="Pu L.-L."/>
            <person name="Saada N."/>
            <person name="Tang L."/>
            <person name="Weissenberger G."/>
            <person name="Zhu Y."/>
            <person name="Hemphill L."/>
            <person name="Shang Y."/>
            <person name="Youmans B."/>
            <person name="Ayvaz T."/>
            <person name="Ross M."/>
            <person name="Santibanez J."/>
            <person name="Aqrawi P."/>
            <person name="Gross S."/>
            <person name="Joshi V."/>
            <person name="Fowler G."/>
            <person name="Nazareth L."/>
            <person name="Reid J."/>
            <person name="Worley K."/>
            <person name="Petrosino J."/>
            <person name="Highlander S."/>
            <person name="Gibbs R."/>
        </authorList>
    </citation>
    <scope>NUCLEOTIDE SEQUENCE [LARGE SCALE GENOMIC DNA]</scope>
    <source>
        <strain evidence="11 12">ATCC 12755</strain>
    </source>
</reference>
<keyword evidence="6 9" id="KW-0963">Cytoplasm</keyword>
<organism evidence="11 12">
    <name type="scientific">Enterococcus casseliflavus ATCC 12755</name>
    <dbReference type="NCBI Taxonomy" id="888066"/>
    <lineage>
        <taxon>Bacteria</taxon>
        <taxon>Bacillati</taxon>
        <taxon>Bacillota</taxon>
        <taxon>Bacilli</taxon>
        <taxon>Lactobacillales</taxon>
        <taxon>Enterococcaceae</taxon>
        <taxon>Enterococcus</taxon>
    </lineage>
</organism>
<evidence type="ECO:0000256" key="2">
    <source>
        <dbReference type="ARBA" id="ARBA00007422"/>
    </source>
</evidence>
<sequence>MTSRAKNFLCTLDNEKECQNMRKPIIAGNWKMNKTAKEAKEFAEAVKTKIPSNETVDSVIGSPALFLETLVNAAEGTELKIAAQNSYWENEGAFTGETSPAALADLGVDYVIIGHSERREYFHETDEDINKKAKAIFANGMIPILCCGESLETYEASKTVEWIEGQITAGLDGLTDGQVSNLVIAYEPIWAIGTGKSADANIADEICGVVRKTVEKLYGKEVSDSVRIQYGGSVKPENIAEYMAKENVDGALVGGASLQADSFLALLDAVK</sequence>
<dbReference type="FunFam" id="3.20.20.70:FF:000016">
    <property type="entry name" value="Triosephosphate isomerase"/>
    <property type="match status" value="1"/>
</dbReference>
<dbReference type="PROSITE" id="PS00171">
    <property type="entry name" value="TIM_1"/>
    <property type="match status" value="1"/>
</dbReference>
<evidence type="ECO:0000313" key="12">
    <source>
        <dbReference type="Proteomes" id="UP000004835"/>
    </source>
</evidence>
<comment type="subcellular location">
    <subcellularLocation>
        <location evidence="9 10">Cytoplasm</location>
    </subcellularLocation>
</comment>
<dbReference type="InterPro" id="IPR035990">
    <property type="entry name" value="TIM_sf"/>
</dbReference>
<evidence type="ECO:0000256" key="10">
    <source>
        <dbReference type="RuleBase" id="RU363013"/>
    </source>
</evidence>
<evidence type="ECO:0000256" key="6">
    <source>
        <dbReference type="ARBA" id="ARBA00022490"/>
    </source>
</evidence>
<dbReference type="NCBIfam" id="TIGR00419">
    <property type="entry name" value="tim"/>
    <property type="match status" value="1"/>
</dbReference>
<evidence type="ECO:0000256" key="9">
    <source>
        <dbReference type="HAMAP-Rule" id="MF_00147"/>
    </source>
</evidence>
<evidence type="ECO:0000256" key="3">
    <source>
        <dbReference type="ARBA" id="ARBA00011940"/>
    </source>
</evidence>
<comment type="subunit">
    <text evidence="9 10">Homodimer.</text>
</comment>
<dbReference type="UniPathway" id="UPA00109">
    <property type="reaction ID" value="UER00189"/>
</dbReference>
<dbReference type="Gene3D" id="3.20.20.70">
    <property type="entry name" value="Aldolase class I"/>
    <property type="match status" value="1"/>
</dbReference>
<dbReference type="Proteomes" id="UP000004835">
    <property type="component" value="Unassembled WGS sequence"/>
</dbReference>
<protein>
    <recommendedName>
        <fullName evidence="4 9">Triosephosphate isomerase</fullName>
        <shortName evidence="9">TIM</shortName>
        <shortName evidence="9">TPI</shortName>
        <ecNumber evidence="3 9">5.3.1.1</ecNumber>
    </recommendedName>
    <alternativeName>
        <fullName evidence="9">Triose-phosphate isomerase</fullName>
    </alternativeName>
</protein>
<dbReference type="SUPFAM" id="SSF51351">
    <property type="entry name" value="Triosephosphate isomerase (TIM)"/>
    <property type="match status" value="1"/>
</dbReference>
<comment type="pathway">
    <text evidence="1 9 10">Carbohydrate degradation; glycolysis; D-glyceraldehyde 3-phosphate from glycerone phosphate: step 1/1.</text>
</comment>